<dbReference type="AlphaFoldDB" id="A0A090G4D6"/>
<name>A0A090G4D6_MESPL</name>
<evidence type="ECO:0000313" key="1">
    <source>
        <dbReference type="EMBL" id="CDX52120.1"/>
    </source>
</evidence>
<protein>
    <submittedName>
        <fullName evidence="1">Uncharacterized protein</fullName>
    </submittedName>
</protein>
<proteinExistence type="predicted"/>
<dbReference type="Proteomes" id="UP000046122">
    <property type="component" value="Unassembled WGS sequence"/>
</dbReference>
<gene>
    <name evidence="1" type="ORF">MPL3365_140231</name>
</gene>
<dbReference type="EMBL" id="CCNE01000006">
    <property type="protein sequence ID" value="CDX52120.1"/>
    <property type="molecule type" value="Genomic_DNA"/>
</dbReference>
<accession>A0A090G4D6</accession>
<reference evidence="1 2" key="1">
    <citation type="submission" date="2014-08" db="EMBL/GenBank/DDBJ databases">
        <authorList>
            <person name="Moulin Lionel"/>
        </authorList>
    </citation>
    <scope>NUCLEOTIDE SEQUENCE [LARGE SCALE GENOMIC DNA]</scope>
</reference>
<evidence type="ECO:0000313" key="2">
    <source>
        <dbReference type="Proteomes" id="UP000046122"/>
    </source>
</evidence>
<organism evidence="1 2">
    <name type="scientific">Mesorhizobium plurifarium</name>
    <dbReference type="NCBI Taxonomy" id="69974"/>
    <lineage>
        <taxon>Bacteria</taxon>
        <taxon>Pseudomonadati</taxon>
        <taxon>Pseudomonadota</taxon>
        <taxon>Alphaproteobacteria</taxon>
        <taxon>Hyphomicrobiales</taxon>
        <taxon>Phyllobacteriaceae</taxon>
        <taxon>Mesorhizobium</taxon>
    </lineage>
</organism>
<sequence length="69" mass="7545">MSSRVRGIEPFLEQQTLPSSISGRRTLSGGEGREVNIATLGSDLEEHRANPNSVSRRRREVVDIAAGKI</sequence>